<evidence type="ECO:0000256" key="1">
    <source>
        <dbReference type="SAM" id="MobiDB-lite"/>
    </source>
</evidence>
<accession>A0A1V0U5W3</accession>
<dbReference type="Pfam" id="PF04149">
    <property type="entry name" value="DUF397"/>
    <property type="match status" value="1"/>
</dbReference>
<proteinExistence type="predicted"/>
<dbReference type="EMBL" id="CP020570">
    <property type="protein sequence ID" value="ARF60490.1"/>
    <property type="molecule type" value="Genomic_DNA"/>
</dbReference>
<dbReference type="InterPro" id="IPR007278">
    <property type="entry name" value="DUF397"/>
</dbReference>
<dbReference type="KEGG" id="svu:B1H20_03105"/>
<organism evidence="3 4">
    <name type="scientific">Streptomyces violaceoruber</name>
    <dbReference type="NCBI Taxonomy" id="1935"/>
    <lineage>
        <taxon>Bacteria</taxon>
        <taxon>Bacillati</taxon>
        <taxon>Actinomycetota</taxon>
        <taxon>Actinomycetes</taxon>
        <taxon>Kitasatosporales</taxon>
        <taxon>Streptomycetaceae</taxon>
        <taxon>Streptomyces</taxon>
        <taxon>Streptomyces violaceoruber group</taxon>
    </lineage>
</organism>
<evidence type="ECO:0000313" key="4">
    <source>
        <dbReference type="Proteomes" id="UP000192445"/>
    </source>
</evidence>
<feature type="compositionally biased region" description="Pro residues" evidence="1">
    <location>
        <begin position="9"/>
        <end position="32"/>
    </location>
</feature>
<dbReference type="RefSeq" id="WP_083192069.1">
    <property type="nucleotide sequence ID" value="NZ_CP020570.1"/>
</dbReference>
<feature type="region of interest" description="Disordered" evidence="1">
    <location>
        <begin position="1"/>
        <end position="45"/>
    </location>
</feature>
<dbReference type="Proteomes" id="UP000192445">
    <property type="component" value="Chromosome"/>
</dbReference>
<feature type="domain" description="DUF397" evidence="2">
    <location>
        <begin position="33"/>
        <end position="84"/>
    </location>
</feature>
<dbReference type="AlphaFoldDB" id="A0A1V0U5W3"/>
<dbReference type="STRING" id="1935.B1H20_03105"/>
<protein>
    <submittedName>
        <fullName evidence="3">DUF397 domain-containing protein</fullName>
    </submittedName>
</protein>
<gene>
    <name evidence="3" type="ORF">B1H20_03105</name>
</gene>
<sequence>MSDRLAPPTALPPTAAPRTASPPPPSAVPPVPRWRRSTRSTGMNNCVEAAPLPGAALAVRDSKDVDRPPLRFSVAAWSTFVAGLGPQAVPRRFS</sequence>
<dbReference type="OrthoDB" id="4233552at2"/>
<evidence type="ECO:0000259" key="2">
    <source>
        <dbReference type="Pfam" id="PF04149"/>
    </source>
</evidence>
<name>A0A1V0U5W3_STRVN</name>
<reference evidence="3 4" key="1">
    <citation type="submission" date="2017-03" db="EMBL/GenBank/DDBJ databases">
        <title>Complete Genome Sequence of a natural compounds producer, Streptomyces violaceus S21.</title>
        <authorList>
            <person name="Zhong C."/>
            <person name="Zhao Z."/>
            <person name="Fu J."/>
            <person name="Zong G."/>
            <person name="Qin R."/>
            <person name="Cao G."/>
        </authorList>
    </citation>
    <scope>NUCLEOTIDE SEQUENCE [LARGE SCALE GENOMIC DNA]</scope>
    <source>
        <strain evidence="3 4">S21</strain>
    </source>
</reference>
<evidence type="ECO:0000313" key="3">
    <source>
        <dbReference type="EMBL" id="ARF60490.1"/>
    </source>
</evidence>